<evidence type="ECO:0000256" key="5">
    <source>
        <dbReference type="ARBA" id="ARBA00022527"/>
    </source>
</evidence>
<comment type="catalytic activity">
    <reaction evidence="19">
        <text>L-seryl-[protein] + ATP = O-phospho-L-seryl-[protein] + ADP + H(+)</text>
        <dbReference type="Rhea" id="RHEA:17989"/>
        <dbReference type="Rhea" id="RHEA-COMP:9863"/>
        <dbReference type="Rhea" id="RHEA-COMP:11604"/>
        <dbReference type="ChEBI" id="CHEBI:15378"/>
        <dbReference type="ChEBI" id="CHEBI:29999"/>
        <dbReference type="ChEBI" id="CHEBI:30616"/>
        <dbReference type="ChEBI" id="CHEBI:83421"/>
        <dbReference type="ChEBI" id="CHEBI:456216"/>
        <dbReference type="EC" id="2.7.11.1"/>
    </reaction>
</comment>
<name>A0A6P4AWE5_ZIZJJ</name>
<dbReference type="Pfam" id="PF00560">
    <property type="entry name" value="LRR_1"/>
    <property type="match status" value="3"/>
</dbReference>
<dbReference type="InterPro" id="IPR013210">
    <property type="entry name" value="LRR_N_plant-typ"/>
</dbReference>
<keyword evidence="17" id="KW-0325">Glycoprotein</keyword>
<evidence type="ECO:0000256" key="1">
    <source>
        <dbReference type="ARBA" id="ARBA00004251"/>
    </source>
</evidence>
<dbReference type="Pfam" id="PF23598">
    <property type="entry name" value="LRR_14"/>
    <property type="match status" value="1"/>
</dbReference>
<dbReference type="FunFam" id="3.80.10.10:FF:000077">
    <property type="entry name" value="LRR receptor-like serine/threonine-protein kinase ERL1"/>
    <property type="match status" value="1"/>
</dbReference>
<dbReference type="PROSITE" id="PS00108">
    <property type="entry name" value="PROTEIN_KINASE_ST"/>
    <property type="match status" value="1"/>
</dbReference>
<feature type="domain" description="Protein kinase" evidence="22">
    <location>
        <begin position="685"/>
        <end position="980"/>
    </location>
</feature>
<dbReference type="GO" id="GO:0004674">
    <property type="term" value="F:protein serine/threonine kinase activity"/>
    <property type="evidence" value="ECO:0007669"/>
    <property type="project" value="UniProtKB-KW"/>
</dbReference>
<evidence type="ECO:0000256" key="15">
    <source>
        <dbReference type="ARBA" id="ARBA00022989"/>
    </source>
</evidence>
<evidence type="ECO:0000256" key="19">
    <source>
        <dbReference type="ARBA" id="ARBA00048679"/>
    </source>
</evidence>
<dbReference type="FunCoup" id="A0A6P4AWE5">
    <property type="interactions" value="321"/>
</dbReference>
<evidence type="ECO:0000256" key="10">
    <source>
        <dbReference type="ARBA" id="ARBA00022729"/>
    </source>
</evidence>
<keyword evidence="11" id="KW-0677">Repeat</keyword>
<dbReference type="GO" id="GO:0033612">
    <property type="term" value="F:receptor serine/threonine kinase binding"/>
    <property type="evidence" value="ECO:0007669"/>
    <property type="project" value="TreeGrafter"/>
</dbReference>
<dbReference type="InterPro" id="IPR008271">
    <property type="entry name" value="Ser/Thr_kinase_AS"/>
</dbReference>
<keyword evidence="5" id="KW-0723">Serine/threonine-protein kinase</keyword>
<dbReference type="InParanoid" id="A0A6P4AWE5"/>
<evidence type="ECO:0000256" key="13">
    <source>
        <dbReference type="ARBA" id="ARBA00022777"/>
    </source>
</evidence>
<evidence type="ECO:0000256" key="20">
    <source>
        <dbReference type="PROSITE-ProRule" id="PRU10141"/>
    </source>
</evidence>
<dbReference type="InterPro" id="IPR017441">
    <property type="entry name" value="Protein_kinase_ATP_BS"/>
</dbReference>
<dbReference type="PANTHER" id="PTHR48056:SF35">
    <property type="entry name" value="LRR RECEPTOR-LIKE SERINE_THREONINE-PROTEIN KINASE HSL2"/>
    <property type="match status" value="1"/>
</dbReference>
<evidence type="ECO:0000256" key="8">
    <source>
        <dbReference type="ARBA" id="ARBA00022679"/>
    </source>
</evidence>
<dbReference type="PROSITE" id="PS00107">
    <property type="entry name" value="PROTEIN_KINASE_ATP"/>
    <property type="match status" value="1"/>
</dbReference>
<evidence type="ECO:0000256" key="7">
    <source>
        <dbReference type="ARBA" id="ARBA00022614"/>
    </source>
</evidence>
<dbReference type="SMART" id="SM00220">
    <property type="entry name" value="S_TKc"/>
    <property type="match status" value="1"/>
</dbReference>
<dbReference type="InterPro" id="IPR001611">
    <property type="entry name" value="Leu-rich_rpt"/>
</dbReference>
<dbReference type="Gene3D" id="3.80.10.10">
    <property type="entry name" value="Ribonuclease Inhibitor"/>
    <property type="match status" value="3"/>
</dbReference>
<dbReference type="KEGG" id="zju:107425028"/>
<feature type="binding site" evidence="20">
    <location>
        <position position="714"/>
    </location>
    <ligand>
        <name>ATP</name>
        <dbReference type="ChEBI" id="CHEBI:30616"/>
    </ligand>
</feature>
<dbReference type="GO" id="GO:0009791">
    <property type="term" value="P:post-embryonic development"/>
    <property type="evidence" value="ECO:0007669"/>
    <property type="project" value="UniProtKB-ARBA"/>
</dbReference>
<evidence type="ECO:0000256" key="18">
    <source>
        <dbReference type="ARBA" id="ARBA00047899"/>
    </source>
</evidence>
<dbReference type="GeneID" id="107425028"/>
<gene>
    <name evidence="24" type="primary">LOC107425028</name>
</gene>
<dbReference type="AlphaFoldDB" id="A0A6P4AWE5"/>
<evidence type="ECO:0000256" key="9">
    <source>
        <dbReference type="ARBA" id="ARBA00022692"/>
    </source>
</evidence>
<sequence>MTHLDPKAVFVPCVLLLWCFTLVISIAGDYEILLRVKNAQIDDPHGNLHDWVPNKDHNPCNWTGITCDPKQLAVISINLSGFGIFGGFPSGFCRIHTLQNLSLASNNINGTLSSESLSLCSHLQLLSLSNNLLVGRLPEFPPEFSQLQVLDLSLNNFSGDIPDSFGRFPALKVLTLSSNLLSGQIPAFLGNLSELTRFELAINPFKPGPLPPEIGNLTKLENLFVPTANLVGSIPESIGNLVLLKNLDLSDNDLSGRIPESIGGLRSVEQIELFGNQLSGELPESFANLSALTNLDLSLNRLTGKLPNKIAAMSIGSLNLNDNFFEGEIPESLASNPNLWELKLFNNSFSGTLPENLGQNSDLENFDVSTNKFTGELPKYLCFRKKLQNIIAFDNRFSGNLPSTLSECSSLAYVRIQNNELSGEVPVNFWGLPLLYFLQMDGNRFRGSVSPSISSARNLSTLLISGNNFSGEFPNSICRLHELVTLQVSRNQFSGDIPFCITELKKLQKLRMEENLFSGKIPSSVSSWTDLTELNLSRNQLSGEIPPGLGDLPVLNYLDISGNSITGEIPVELTKLKLNQFNLSDNKLYGKVPSGFDQDLFVSSLLGNPNLCSPDLKPIPPCQKSKRESFYALIVLSICVVLLLASSLCYFRTKSNAFGGKSKKLHKVTTFQRIGFNEEDVISSLTDENIIGSGGSGRVYRVNLKTGQTVAVKKLWEGCRKPDTESIFRSEVDTLGRIRHGNIVKLLFSCSGEECRILGFEFMENGSLGDALHDERSVSLLDWPKRFTIAVGAAQGLAYLHHDCVPAIVHRDVKSNNILLDEEFRARVADFGLAKTLQLDAEVAEGHCVMSRVAGSYGYIAPEYAYTLKVTEKSDVYSFGVVLLELITGKWPTDSSFGDNMDIVKWVTEAALSSSQVEKDGVCGFKDLDRIVDPMMNPSEWDYREIEKVMHVALLCTSAFPINRPSMRRVVELLLKDAKLSCSK</sequence>
<dbReference type="SMR" id="A0A6P4AWE5"/>
<keyword evidence="13" id="KW-0418">Kinase</keyword>
<evidence type="ECO:0000256" key="2">
    <source>
        <dbReference type="ARBA" id="ARBA00008684"/>
    </source>
</evidence>
<evidence type="ECO:0000256" key="16">
    <source>
        <dbReference type="ARBA" id="ARBA00023136"/>
    </source>
</evidence>
<comment type="similarity">
    <text evidence="2">Belongs to the protein kinase superfamily. Ser/Thr protein kinase family.</text>
</comment>
<dbReference type="GO" id="GO:0005886">
    <property type="term" value="C:plasma membrane"/>
    <property type="evidence" value="ECO:0007669"/>
    <property type="project" value="UniProtKB-SubCell"/>
</dbReference>
<evidence type="ECO:0000256" key="14">
    <source>
        <dbReference type="ARBA" id="ARBA00022840"/>
    </source>
</evidence>
<dbReference type="InterPro" id="IPR011009">
    <property type="entry name" value="Kinase-like_dom_sf"/>
</dbReference>
<keyword evidence="7" id="KW-0433">Leucine-rich repeat</keyword>
<proteinExistence type="inferred from homology"/>
<keyword evidence="23" id="KW-1185">Reference proteome</keyword>
<keyword evidence="16 21" id="KW-0472">Membrane</keyword>
<keyword evidence="6" id="KW-0597">Phosphoprotein</keyword>
<evidence type="ECO:0000256" key="12">
    <source>
        <dbReference type="ARBA" id="ARBA00022741"/>
    </source>
</evidence>
<evidence type="ECO:0000313" key="24">
    <source>
        <dbReference type="RefSeq" id="XP_015890441.1"/>
    </source>
</evidence>
<protein>
    <recommendedName>
        <fullName evidence="3">non-specific serine/threonine protein kinase</fullName>
        <ecNumber evidence="3">2.7.11.1</ecNumber>
    </recommendedName>
</protein>
<dbReference type="GO" id="GO:0051707">
    <property type="term" value="P:response to other organism"/>
    <property type="evidence" value="ECO:0007669"/>
    <property type="project" value="UniProtKB-ARBA"/>
</dbReference>
<dbReference type="Gene3D" id="1.10.510.10">
    <property type="entry name" value="Transferase(Phosphotransferase) domain 1"/>
    <property type="match status" value="1"/>
</dbReference>
<dbReference type="InterPro" id="IPR055414">
    <property type="entry name" value="LRR_R13L4/SHOC2-like"/>
</dbReference>
<dbReference type="PROSITE" id="PS50011">
    <property type="entry name" value="PROTEIN_KINASE_DOM"/>
    <property type="match status" value="1"/>
</dbReference>
<dbReference type="FunFam" id="1.10.510.10:FF:000453">
    <property type="entry name" value="LRR receptor-like serine/threonine-protein kinase HSL2"/>
    <property type="match status" value="1"/>
</dbReference>
<evidence type="ECO:0000256" key="4">
    <source>
        <dbReference type="ARBA" id="ARBA00022475"/>
    </source>
</evidence>
<dbReference type="SUPFAM" id="SSF52058">
    <property type="entry name" value="L domain-like"/>
    <property type="match status" value="1"/>
</dbReference>
<reference evidence="24" key="1">
    <citation type="submission" date="2025-08" db="UniProtKB">
        <authorList>
            <consortium name="RefSeq"/>
        </authorList>
    </citation>
    <scope>IDENTIFICATION</scope>
    <source>
        <tissue evidence="24">Seedling</tissue>
    </source>
</reference>
<dbReference type="Pfam" id="PF08263">
    <property type="entry name" value="LRRNT_2"/>
    <property type="match status" value="1"/>
</dbReference>
<dbReference type="FunFam" id="3.80.10.10:FF:000215">
    <property type="entry name" value="Receptor-like protein kinase HSL1"/>
    <property type="match status" value="1"/>
</dbReference>
<dbReference type="Proteomes" id="UP001652623">
    <property type="component" value="Chromosome 7"/>
</dbReference>
<comment type="catalytic activity">
    <reaction evidence="18">
        <text>L-threonyl-[protein] + ATP = O-phospho-L-threonyl-[protein] + ADP + H(+)</text>
        <dbReference type="Rhea" id="RHEA:46608"/>
        <dbReference type="Rhea" id="RHEA-COMP:11060"/>
        <dbReference type="Rhea" id="RHEA-COMP:11605"/>
        <dbReference type="ChEBI" id="CHEBI:15378"/>
        <dbReference type="ChEBI" id="CHEBI:30013"/>
        <dbReference type="ChEBI" id="CHEBI:30616"/>
        <dbReference type="ChEBI" id="CHEBI:61977"/>
        <dbReference type="ChEBI" id="CHEBI:456216"/>
        <dbReference type="EC" id="2.7.11.1"/>
    </reaction>
</comment>
<keyword evidence="8" id="KW-0808">Transferase</keyword>
<evidence type="ECO:0000256" key="6">
    <source>
        <dbReference type="ARBA" id="ARBA00022553"/>
    </source>
</evidence>
<dbReference type="GO" id="GO:0006952">
    <property type="term" value="P:defense response"/>
    <property type="evidence" value="ECO:0007669"/>
    <property type="project" value="UniProtKB-ARBA"/>
</dbReference>
<dbReference type="InterPro" id="IPR000719">
    <property type="entry name" value="Prot_kinase_dom"/>
</dbReference>
<evidence type="ECO:0000256" key="17">
    <source>
        <dbReference type="ARBA" id="ARBA00023180"/>
    </source>
</evidence>
<evidence type="ECO:0000256" key="21">
    <source>
        <dbReference type="SAM" id="Phobius"/>
    </source>
</evidence>
<evidence type="ECO:0000313" key="23">
    <source>
        <dbReference type="Proteomes" id="UP001652623"/>
    </source>
</evidence>
<comment type="subcellular location">
    <subcellularLocation>
        <location evidence="1">Cell membrane</location>
        <topology evidence="1">Single-pass type I membrane protein</topology>
    </subcellularLocation>
</comment>
<keyword evidence="12 20" id="KW-0547">Nucleotide-binding</keyword>
<evidence type="ECO:0000259" key="22">
    <source>
        <dbReference type="PROSITE" id="PS50011"/>
    </source>
</evidence>
<keyword evidence="10" id="KW-0732">Signal</keyword>
<keyword evidence="14 20" id="KW-0067">ATP-binding</keyword>
<dbReference type="InterPro" id="IPR050647">
    <property type="entry name" value="Plant_LRR-RLKs"/>
</dbReference>
<keyword evidence="9 21" id="KW-0812">Transmembrane</keyword>
<dbReference type="EC" id="2.7.11.1" evidence="3"/>
<dbReference type="SUPFAM" id="SSF52047">
    <property type="entry name" value="RNI-like"/>
    <property type="match status" value="1"/>
</dbReference>
<organism evidence="23 24">
    <name type="scientific">Ziziphus jujuba</name>
    <name type="common">Chinese jujube</name>
    <name type="synonym">Ziziphus sativa</name>
    <dbReference type="NCBI Taxonomy" id="326968"/>
    <lineage>
        <taxon>Eukaryota</taxon>
        <taxon>Viridiplantae</taxon>
        <taxon>Streptophyta</taxon>
        <taxon>Embryophyta</taxon>
        <taxon>Tracheophyta</taxon>
        <taxon>Spermatophyta</taxon>
        <taxon>Magnoliopsida</taxon>
        <taxon>eudicotyledons</taxon>
        <taxon>Gunneridae</taxon>
        <taxon>Pentapetalae</taxon>
        <taxon>rosids</taxon>
        <taxon>fabids</taxon>
        <taxon>Rosales</taxon>
        <taxon>Rhamnaceae</taxon>
        <taxon>Paliureae</taxon>
        <taxon>Ziziphus</taxon>
    </lineage>
</organism>
<evidence type="ECO:0000256" key="3">
    <source>
        <dbReference type="ARBA" id="ARBA00012513"/>
    </source>
</evidence>
<keyword evidence="4" id="KW-1003">Cell membrane</keyword>
<dbReference type="RefSeq" id="XP_015890441.1">
    <property type="nucleotide sequence ID" value="XM_016034955.4"/>
</dbReference>
<dbReference type="PANTHER" id="PTHR48056">
    <property type="entry name" value="LRR RECEPTOR-LIKE SERINE/THREONINE-PROTEIN KINASE-RELATED"/>
    <property type="match status" value="1"/>
</dbReference>
<keyword evidence="15 21" id="KW-1133">Transmembrane helix</keyword>
<evidence type="ECO:0000256" key="11">
    <source>
        <dbReference type="ARBA" id="ARBA00022737"/>
    </source>
</evidence>
<dbReference type="SUPFAM" id="SSF56112">
    <property type="entry name" value="Protein kinase-like (PK-like)"/>
    <property type="match status" value="1"/>
</dbReference>
<feature type="transmembrane region" description="Helical" evidence="21">
    <location>
        <begin position="630"/>
        <end position="651"/>
    </location>
</feature>
<dbReference type="InterPro" id="IPR032675">
    <property type="entry name" value="LRR_dom_sf"/>
</dbReference>
<dbReference type="Pfam" id="PF00069">
    <property type="entry name" value="Pkinase"/>
    <property type="match status" value="1"/>
</dbReference>
<accession>A0A6P4AWE5</accession>
<dbReference type="Gene3D" id="3.30.200.20">
    <property type="entry name" value="Phosphorylase Kinase, domain 1"/>
    <property type="match status" value="1"/>
</dbReference>
<dbReference type="FunFam" id="3.80.10.10:FF:000453">
    <property type="entry name" value="Leucine-rich receptor-like protein kinase family protein"/>
    <property type="match status" value="1"/>
</dbReference>
<dbReference type="GO" id="GO:0005524">
    <property type="term" value="F:ATP binding"/>
    <property type="evidence" value="ECO:0007669"/>
    <property type="project" value="UniProtKB-UniRule"/>
</dbReference>